<dbReference type="PROSITE" id="PS50095">
    <property type="entry name" value="PLAT"/>
    <property type="match status" value="1"/>
</dbReference>
<dbReference type="eggNOG" id="ENOG502RZE1">
    <property type="taxonomic scope" value="Eukaryota"/>
</dbReference>
<accession>A0A022Q8U7</accession>
<evidence type="ECO:0000256" key="2">
    <source>
        <dbReference type="SAM" id="SignalP"/>
    </source>
</evidence>
<dbReference type="InterPro" id="IPR001024">
    <property type="entry name" value="PLAT/LH2_dom"/>
</dbReference>
<feature type="domain" description="PLAT" evidence="3">
    <location>
        <begin position="21"/>
        <end position="148"/>
    </location>
</feature>
<dbReference type="Proteomes" id="UP000030748">
    <property type="component" value="Unassembled WGS sequence"/>
</dbReference>
<dbReference type="CDD" id="cd01754">
    <property type="entry name" value="PLAT_plant_stress"/>
    <property type="match status" value="1"/>
</dbReference>
<evidence type="ECO:0000313" key="5">
    <source>
        <dbReference type="Proteomes" id="UP000030748"/>
    </source>
</evidence>
<comment type="caution">
    <text evidence="1">Lacks conserved residue(s) required for the propagation of feature annotation.</text>
</comment>
<keyword evidence="5" id="KW-1185">Reference proteome</keyword>
<organism evidence="4 5">
    <name type="scientific">Erythranthe guttata</name>
    <name type="common">Yellow monkey flower</name>
    <name type="synonym">Mimulus guttatus</name>
    <dbReference type="NCBI Taxonomy" id="4155"/>
    <lineage>
        <taxon>Eukaryota</taxon>
        <taxon>Viridiplantae</taxon>
        <taxon>Streptophyta</taxon>
        <taxon>Embryophyta</taxon>
        <taxon>Tracheophyta</taxon>
        <taxon>Spermatophyta</taxon>
        <taxon>Magnoliopsida</taxon>
        <taxon>eudicotyledons</taxon>
        <taxon>Gunneridae</taxon>
        <taxon>Pentapetalae</taxon>
        <taxon>asterids</taxon>
        <taxon>lamiids</taxon>
        <taxon>Lamiales</taxon>
        <taxon>Phrymaceae</taxon>
        <taxon>Erythranthe</taxon>
    </lineage>
</organism>
<dbReference type="AlphaFoldDB" id="A0A022Q8U7"/>
<protein>
    <recommendedName>
        <fullName evidence="3">PLAT domain-containing protein</fullName>
    </recommendedName>
</protein>
<keyword evidence="2" id="KW-0732">Signal</keyword>
<evidence type="ECO:0000259" key="3">
    <source>
        <dbReference type="PROSITE" id="PS50095"/>
    </source>
</evidence>
<feature type="signal peptide" evidence="2">
    <location>
        <begin position="1"/>
        <end position="16"/>
    </location>
</feature>
<evidence type="ECO:0000313" key="4">
    <source>
        <dbReference type="EMBL" id="EYU24004.1"/>
    </source>
</evidence>
<dbReference type="Pfam" id="PF01477">
    <property type="entry name" value="PLAT"/>
    <property type="match status" value="1"/>
</dbReference>
<proteinExistence type="predicted"/>
<dbReference type="InterPro" id="IPR036392">
    <property type="entry name" value="PLAT/LH2_dom_sf"/>
</dbReference>
<dbReference type="Gene3D" id="2.60.60.20">
    <property type="entry name" value="PLAT/LH2 domain"/>
    <property type="match status" value="1"/>
</dbReference>
<sequence length="157" mass="17480">MSFTPIFFLIFSIILCKDPDCVYTVYVRTSNKIKGGTDSIISLTLYDENNNWVMIDNLESWGGLMGPGSDYFERGNLDIFSGRGPCLYGPVCAMNLTSDGSGFGHGWYCNYVEVTTAGVHKACTQQKFNVEQWLATDTSPYQLTAIRNYYLSVGSVL</sequence>
<evidence type="ECO:0000256" key="1">
    <source>
        <dbReference type="PROSITE-ProRule" id="PRU00152"/>
    </source>
</evidence>
<reference evidence="4 5" key="1">
    <citation type="journal article" date="2013" name="Proc. Natl. Acad. Sci. U.S.A.">
        <title>Fine-scale variation in meiotic recombination in Mimulus inferred from population shotgun sequencing.</title>
        <authorList>
            <person name="Hellsten U."/>
            <person name="Wright K.M."/>
            <person name="Jenkins J."/>
            <person name="Shu S."/>
            <person name="Yuan Y."/>
            <person name="Wessler S.R."/>
            <person name="Schmutz J."/>
            <person name="Willis J.H."/>
            <person name="Rokhsar D.S."/>
        </authorList>
    </citation>
    <scope>NUCLEOTIDE SEQUENCE [LARGE SCALE GENOMIC DNA]</scope>
    <source>
        <strain evidence="5">cv. DUN x IM62</strain>
    </source>
</reference>
<name>A0A022Q8U7_ERYGU</name>
<dbReference type="SUPFAM" id="SSF49723">
    <property type="entry name" value="Lipase/lipooxygenase domain (PLAT/LH2 domain)"/>
    <property type="match status" value="1"/>
</dbReference>
<gene>
    <name evidence="4" type="ORF">MIMGU_mgv1a023703mg</name>
</gene>
<dbReference type="STRING" id="4155.A0A022Q8U7"/>
<dbReference type="PANTHER" id="PTHR31718">
    <property type="entry name" value="PLAT DOMAIN-CONTAINING PROTEIN"/>
    <property type="match status" value="1"/>
</dbReference>
<feature type="chain" id="PRO_5001503950" description="PLAT domain-containing protein" evidence="2">
    <location>
        <begin position="17"/>
        <end position="157"/>
    </location>
</feature>
<dbReference type="PANTHER" id="PTHR31718:SF70">
    <property type="entry name" value="LIPOXYGENASE HOMOLOGY DOMAIN-CONTAINING PROTEIN 1-LIKE"/>
    <property type="match status" value="1"/>
</dbReference>
<dbReference type="EMBL" id="KI632147">
    <property type="protein sequence ID" value="EYU24004.1"/>
    <property type="molecule type" value="Genomic_DNA"/>
</dbReference>